<dbReference type="Proteomes" id="UP001497497">
    <property type="component" value="Unassembled WGS sequence"/>
</dbReference>
<feature type="region of interest" description="Disordered" evidence="9">
    <location>
        <begin position="189"/>
        <end position="331"/>
    </location>
</feature>
<accession>A0AAV2IJ55</accession>
<evidence type="ECO:0000313" key="12">
    <source>
        <dbReference type="Proteomes" id="UP001497497"/>
    </source>
</evidence>
<reference evidence="11 12" key="1">
    <citation type="submission" date="2024-04" db="EMBL/GenBank/DDBJ databases">
        <authorList>
            <consortium name="Genoscope - CEA"/>
            <person name="William W."/>
        </authorList>
    </citation>
    <scope>NUCLEOTIDE SEQUENCE [LARGE SCALE GENOMIC DNA]</scope>
</reference>
<organism evidence="11 12">
    <name type="scientific">Lymnaea stagnalis</name>
    <name type="common">Great pond snail</name>
    <name type="synonym">Helix stagnalis</name>
    <dbReference type="NCBI Taxonomy" id="6523"/>
    <lineage>
        <taxon>Eukaryota</taxon>
        <taxon>Metazoa</taxon>
        <taxon>Spiralia</taxon>
        <taxon>Lophotrochozoa</taxon>
        <taxon>Mollusca</taxon>
        <taxon>Gastropoda</taxon>
        <taxon>Heterobranchia</taxon>
        <taxon>Euthyneura</taxon>
        <taxon>Panpulmonata</taxon>
        <taxon>Hygrophila</taxon>
        <taxon>Lymnaeoidea</taxon>
        <taxon>Lymnaeidae</taxon>
        <taxon>Lymnaea</taxon>
    </lineage>
</organism>
<feature type="compositionally biased region" description="Basic and acidic residues" evidence="9">
    <location>
        <begin position="629"/>
        <end position="648"/>
    </location>
</feature>
<dbReference type="Pfam" id="PF00046">
    <property type="entry name" value="Homeodomain"/>
    <property type="match status" value="1"/>
</dbReference>
<dbReference type="InterPro" id="IPR019549">
    <property type="entry name" value="Homeobox-engrailed_C-terminal"/>
</dbReference>
<protein>
    <recommendedName>
        <fullName evidence="10">Homeobox domain-containing protein</fullName>
    </recommendedName>
</protein>
<evidence type="ECO:0000313" key="11">
    <source>
        <dbReference type="EMBL" id="CAL1547145.1"/>
    </source>
</evidence>
<gene>
    <name evidence="11" type="ORF">GSLYS_00020470001</name>
</gene>
<evidence type="ECO:0000256" key="7">
    <source>
        <dbReference type="PROSITE-ProRule" id="PRU00108"/>
    </source>
</evidence>
<dbReference type="GO" id="GO:0009653">
    <property type="term" value="P:anatomical structure morphogenesis"/>
    <property type="evidence" value="ECO:0007669"/>
    <property type="project" value="UniProtKB-ARBA"/>
</dbReference>
<feature type="DNA-binding region" description="Homeobox" evidence="7">
    <location>
        <begin position="698"/>
        <end position="757"/>
    </location>
</feature>
<dbReference type="SMART" id="SM00389">
    <property type="entry name" value="HOX"/>
    <property type="match status" value="1"/>
</dbReference>
<dbReference type="FunFam" id="1.10.10.60:FF:000189">
    <property type="entry name" value="Homeobox protein engrailed-like"/>
    <property type="match status" value="1"/>
</dbReference>
<evidence type="ECO:0000256" key="8">
    <source>
        <dbReference type="RuleBase" id="RU000682"/>
    </source>
</evidence>
<dbReference type="PRINTS" id="PR00026">
    <property type="entry name" value="ENGRAILED"/>
</dbReference>
<dbReference type="GO" id="GO:0005634">
    <property type="term" value="C:nucleus"/>
    <property type="evidence" value="ECO:0007669"/>
    <property type="project" value="UniProtKB-SubCell"/>
</dbReference>
<dbReference type="PRINTS" id="PR00031">
    <property type="entry name" value="HTHREPRESSR"/>
</dbReference>
<dbReference type="PROSITE" id="PS50071">
    <property type="entry name" value="HOMEOBOX_2"/>
    <property type="match status" value="1"/>
</dbReference>
<feature type="compositionally biased region" description="Basic and acidic residues" evidence="9">
    <location>
        <begin position="228"/>
        <end position="239"/>
    </location>
</feature>
<dbReference type="GO" id="GO:0000978">
    <property type="term" value="F:RNA polymerase II cis-regulatory region sequence-specific DNA binding"/>
    <property type="evidence" value="ECO:0007669"/>
    <property type="project" value="TreeGrafter"/>
</dbReference>
<evidence type="ECO:0000256" key="6">
    <source>
        <dbReference type="ARBA" id="ARBA00023242"/>
    </source>
</evidence>
<feature type="compositionally biased region" description="Basic and acidic residues" evidence="9">
    <location>
        <begin position="608"/>
        <end position="619"/>
    </location>
</feature>
<proteinExistence type="inferred from homology"/>
<keyword evidence="5 7" id="KW-0371">Homeobox</keyword>
<keyword evidence="3" id="KW-0217">Developmental protein</keyword>
<dbReference type="InterPro" id="IPR017970">
    <property type="entry name" value="Homeobox_CS"/>
</dbReference>
<dbReference type="InterPro" id="IPR000047">
    <property type="entry name" value="HTH_motif"/>
</dbReference>
<evidence type="ECO:0000256" key="3">
    <source>
        <dbReference type="ARBA" id="ARBA00022473"/>
    </source>
</evidence>
<feature type="compositionally biased region" description="Polar residues" evidence="9">
    <location>
        <begin position="284"/>
        <end position="299"/>
    </location>
</feature>
<dbReference type="PROSITE" id="PS00027">
    <property type="entry name" value="HOMEOBOX_1"/>
    <property type="match status" value="1"/>
</dbReference>
<feature type="compositionally biased region" description="Polar residues" evidence="9">
    <location>
        <begin position="210"/>
        <end position="222"/>
    </location>
</feature>
<feature type="region of interest" description="Disordered" evidence="9">
    <location>
        <begin position="369"/>
        <end position="444"/>
    </location>
</feature>
<dbReference type="GO" id="GO:0030182">
    <property type="term" value="P:neuron differentiation"/>
    <property type="evidence" value="ECO:0007669"/>
    <property type="project" value="TreeGrafter"/>
</dbReference>
<keyword evidence="12" id="KW-1185">Reference proteome</keyword>
<comment type="caution">
    <text evidence="11">The sequence shown here is derived from an EMBL/GenBank/DDBJ whole genome shotgun (WGS) entry which is preliminary data.</text>
</comment>
<dbReference type="Gene3D" id="1.10.10.60">
    <property type="entry name" value="Homeodomain-like"/>
    <property type="match status" value="1"/>
</dbReference>
<dbReference type="Pfam" id="PF10525">
    <property type="entry name" value="Engrail_1_C_sig"/>
    <property type="match status" value="1"/>
</dbReference>
<dbReference type="EMBL" id="CAXITT010000907">
    <property type="protein sequence ID" value="CAL1547145.1"/>
    <property type="molecule type" value="Genomic_DNA"/>
</dbReference>
<dbReference type="SUPFAM" id="SSF46689">
    <property type="entry name" value="Homeodomain-like"/>
    <property type="match status" value="1"/>
</dbReference>
<comment type="similarity">
    <text evidence="2">Belongs to the engrailed homeobox family.</text>
</comment>
<evidence type="ECO:0000256" key="5">
    <source>
        <dbReference type="ARBA" id="ARBA00023155"/>
    </source>
</evidence>
<dbReference type="InterPro" id="IPR009057">
    <property type="entry name" value="Homeodomain-like_sf"/>
</dbReference>
<feature type="region of interest" description="Disordered" evidence="9">
    <location>
        <begin position="679"/>
        <end position="705"/>
    </location>
</feature>
<feature type="compositionally biased region" description="Basic and acidic residues" evidence="9">
    <location>
        <begin position="246"/>
        <end position="256"/>
    </location>
</feature>
<comment type="subcellular location">
    <subcellularLocation>
        <location evidence="1 7 8">Nucleus</location>
    </subcellularLocation>
</comment>
<feature type="region of interest" description="Disordered" evidence="9">
    <location>
        <begin position="554"/>
        <end position="663"/>
    </location>
</feature>
<dbReference type="CDD" id="cd00086">
    <property type="entry name" value="homeodomain"/>
    <property type="match status" value="1"/>
</dbReference>
<dbReference type="InterPro" id="IPR001356">
    <property type="entry name" value="HD"/>
</dbReference>
<keyword evidence="4 7" id="KW-0238">DNA-binding</keyword>
<dbReference type="PANTHER" id="PTHR24341:SF6">
    <property type="entry name" value="HOMEOBOX PROTEIN INVECTED"/>
    <property type="match status" value="1"/>
</dbReference>
<keyword evidence="6 7" id="KW-0539">Nucleus</keyword>
<evidence type="ECO:0000256" key="2">
    <source>
        <dbReference type="ARBA" id="ARBA00010896"/>
    </source>
</evidence>
<name>A0AAV2IJ55_LYMST</name>
<sequence>METIGFMKNIETFAFPKQETVAMDDRAAASNFLGQPPVGGPPVKDLSALKRPASEMVKSHVGLFSPVKRRRHCGHSSVSDLARSASCVRSLAMKAKNTWMSNVPVMSSTHLVKRECPPVQGADLSDNLATASSPAHTGKGYTPFEDICLKQLLEVSRHKLFRSLEEVRGSDVRHDSRCDVPRAVRCRSLPSRMTPEKNSAEVSIGGLKGQSPSTSIRSNLVSSLLGVSRRDDQETSDSCHDDDDDRAINDSERYDVSECDESGPPTPSSGFIDIEADTPPCSPLNLTTTGGDSVSQLFHSSGHGVGDRQRNTASTEAKSSHIKSKSEDATKDKLGPCCCCGTTCSGGTCKEKKTNFSIDAILRPDFGSGNFLGQDGHTFQPNDDHQTVSSAQTTPRFSSPDSAFKVVDLRTRSRSESLSSPSSSSSSSRSSPSPPLTSPVSLRQKWERQTGSFMRRHLKGQEHFNFPQSLFPNPSKDLENFIGRHFPFISPPQGNPLVKFPNIFPDQLSHLHPAMPAECVDPRTFYYAPENFLSKGQQPLLSYDMSKLFGRSLHPFLNSPPKPQPQKRPGHHLAPTPVEGVTLKSVSTNHNPKVLPEVKTPVQSPQGDQKKRSRDESASKGKQVADQNVHLKENSQKSDPVLKQEKGNRKVSPAGASPETDKAKNPLWPAWVFCTRYSDRPSSGPRSRKPKRSKAQDEKRPRTAFTNDQLQRLKREFDECRYLTETRRKNLADELGLTESQIKIWFQNKRAKIKKSVGVRNPLALQLMEQGLYNHSTIKEMMEEGMYPHTPSQAGDDSS</sequence>
<feature type="domain" description="Homeobox" evidence="10">
    <location>
        <begin position="696"/>
        <end position="756"/>
    </location>
</feature>
<dbReference type="AlphaFoldDB" id="A0AAV2IJ55"/>
<dbReference type="GO" id="GO:0000981">
    <property type="term" value="F:DNA-binding transcription factor activity, RNA polymerase II-specific"/>
    <property type="evidence" value="ECO:0007669"/>
    <property type="project" value="InterPro"/>
</dbReference>
<feature type="compositionally biased region" description="Low complexity" evidence="9">
    <location>
        <begin position="416"/>
        <end position="431"/>
    </location>
</feature>
<evidence type="ECO:0000256" key="4">
    <source>
        <dbReference type="ARBA" id="ARBA00023125"/>
    </source>
</evidence>
<dbReference type="InterPro" id="IPR000747">
    <property type="entry name" value="HD_engrailed"/>
</dbReference>
<dbReference type="InterPro" id="IPR050720">
    <property type="entry name" value="Engrailed_Homeobox_TFs"/>
</dbReference>
<dbReference type="PANTHER" id="PTHR24341">
    <property type="entry name" value="HOMEOBOX PROTEIN ENGRAILED"/>
    <property type="match status" value="1"/>
</dbReference>
<evidence type="ECO:0000256" key="1">
    <source>
        <dbReference type="ARBA" id="ARBA00004123"/>
    </source>
</evidence>
<evidence type="ECO:0000256" key="9">
    <source>
        <dbReference type="SAM" id="MobiDB-lite"/>
    </source>
</evidence>
<evidence type="ECO:0000259" key="10">
    <source>
        <dbReference type="PROSITE" id="PS50071"/>
    </source>
</evidence>
<feature type="compositionally biased region" description="Polar residues" evidence="9">
    <location>
        <begin position="377"/>
        <end position="401"/>
    </location>
</feature>